<organism evidence="4 5">
    <name type="scientific">Paludibaculum fermentans</name>
    <dbReference type="NCBI Taxonomy" id="1473598"/>
    <lineage>
        <taxon>Bacteria</taxon>
        <taxon>Pseudomonadati</taxon>
        <taxon>Acidobacteriota</taxon>
        <taxon>Terriglobia</taxon>
        <taxon>Bryobacterales</taxon>
        <taxon>Bryobacteraceae</taxon>
        <taxon>Paludibaculum</taxon>
    </lineage>
</organism>
<feature type="domain" description="Glycosyl hydrolase family 92" evidence="2">
    <location>
        <begin position="269"/>
        <end position="735"/>
    </location>
</feature>
<gene>
    <name evidence="4" type="ORF">IRI77_33755</name>
</gene>
<reference evidence="4 5" key="1">
    <citation type="submission" date="2020-10" db="EMBL/GenBank/DDBJ databases">
        <title>Complete genome sequence of Paludibaculum fermentans P105T, a facultatively anaerobic acidobacterium capable of dissimilatory Fe(III) reduction.</title>
        <authorList>
            <person name="Dedysh S.N."/>
            <person name="Beletsky A.V."/>
            <person name="Kulichevskaya I.S."/>
            <person name="Mardanov A.V."/>
            <person name="Ravin N.V."/>
        </authorList>
    </citation>
    <scope>NUCLEOTIDE SEQUENCE [LARGE SCALE GENOMIC DNA]</scope>
    <source>
        <strain evidence="4 5">P105</strain>
    </source>
</reference>
<feature type="signal peptide" evidence="1">
    <location>
        <begin position="1"/>
        <end position="18"/>
    </location>
</feature>
<dbReference type="Gene3D" id="1.20.1610.10">
    <property type="entry name" value="alpha-1,2-mannosidases domains"/>
    <property type="match status" value="1"/>
</dbReference>
<dbReference type="Gene3D" id="3.30.2080.10">
    <property type="entry name" value="GH92 mannosidase domain"/>
    <property type="match status" value="1"/>
</dbReference>
<evidence type="ECO:0000256" key="1">
    <source>
        <dbReference type="SAM" id="SignalP"/>
    </source>
</evidence>
<dbReference type="GO" id="GO:0000224">
    <property type="term" value="F:peptide-N4-(N-acetyl-beta-glucosaminyl)asparagine amidase activity"/>
    <property type="evidence" value="ECO:0007669"/>
    <property type="project" value="TreeGrafter"/>
</dbReference>
<dbReference type="InterPro" id="IPR041371">
    <property type="entry name" value="GH92_N"/>
</dbReference>
<accession>A0A7S7NPZ7</accession>
<evidence type="ECO:0000259" key="3">
    <source>
        <dbReference type="Pfam" id="PF17678"/>
    </source>
</evidence>
<dbReference type="KEGG" id="pfer:IRI77_33755"/>
<dbReference type="InterPro" id="IPR008928">
    <property type="entry name" value="6-hairpin_glycosidase_sf"/>
</dbReference>
<dbReference type="Pfam" id="PF07971">
    <property type="entry name" value="Glyco_hydro_92"/>
    <property type="match status" value="1"/>
</dbReference>
<proteinExistence type="predicted"/>
<dbReference type="NCBIfam" id="TIGR01180">
    <property type="entry name" value="aman2_put"/>
    <property type="match status" value="1"/>
</dbReference>
<name>A0A7S7NPZ7_PALFE</name>
<dbReference type="InterPro" id="IPR012939">
    <property type="entry name" value="Glyco_hydro_92"/>
</dbReference>
<dbReference type="Gene3D" id="2.70.98.10">
    <property type="match status" value="1"/>
</dbReference>
<keyword evidence="1" id="KW-0732">Signal</keyword>
<evidence type="ECO:0000259" key="2">
    <source>
        <dbReference type="Pfam" id="PF07971"/>
    </source>
</evidence>
<dbReference type="SUPFAM" id="SSF48208">
    <property type="entry name" value="Six-hairpin glycosidases"/>
    <property type="match status" value="1"/>
</dbReference>
<dbReference type="InterPro" id="IPR005887">
    <property type="entry name" value="GH92_a_mannosidase_put"/>
</dbReference>
<evidence type="ECO:0000313" key="5">
    <source>
        <dbReference type="Proteomes" id="UP000593892"/>
    </source>
</evidence>
<dbReference type="PANTHER" id="PTHR12143">
    <property type="entry name" value="PEPTIDE N-GLYCANASE PNGASE -RELATED"/>
    <property type="match status" value="1"/>
</dbReference>
<keyword evidence="4" id="KW-0326">Glycosidase</keyword>
<dbReference type="GO" id="GO:0005829">
    <property type="term" value="C:cytosol"/>
    <property type="evidence" value="ECO:0007669"/>
    <property type="project" value="TreeGrafter"/>
</dbReference>
<dbReference type="InterPro" id="IPR014718">
    <property type="entry name" value="GH-type_carb-bd"/>
</dbReference>
<dbReference type="GO" id="GO:0005975">
    <property type="term" value="P:carbohydrate metabolic process"/>
    <property type="evidence" value="ECO:0007669"/>
    <property type="project" value="InterPro"/>
</dbReference>
<dbReference type="GO" id="GO:0006516">
    <property type="term" value="P:glycoprotein catabolic process"/>
    <property type="evidence" value="ECO:0007669"/>
    <property type="project" value="TreeGrafter"/>
</dbReference>
<protein>
    <submittedName>
        <fullName evidence="4">GH92 family glycosyl hydrolase</fullName>
        <ecNumber evidence="4">3.2.1.-</ecNumber>
    </submittedName>
</protein>
<dbReference type="GO" id="GO:0016798">
    <property type="term" value="F:hydrolase activity, acting on glycosyl bonds"/>
    <property type="evidence" value="ECO:0007669"/>
    <property type="project" value="UniProtKB-KW"/>
</dbReference>
<keyword evidence="4" id="KW-0378">Hydrolase</keyword>
<dbReference type="AlphaFoldDB" id="A0A7S7NPZ7"/>
<feature type="chain" id="PRO_5032581464" evidence="1">
    <location>
        <begin position="19"/>
        <end position="755"/>
    </location>
</feature>
<dbReference type="Gene3D" id="1.20.1050.60">
    <property type="entry name" value="alpha-1,2-mannosidase"/>
    <property type="match status" value="1"/>
</dbReference>
<dbReference type="EMBL" id="CP063849">
    <property type="protein sequence ID" value="QOY87663.1"/>
    <property type="molecule type" value="Genomic_DNA"/>
</dbReference>
<evidence type="ECO:0000313" key="4">
    <source>
        <dbReference type="EMBL" id="QOY87663.1"/>
    </source>
</evidence>
<dbReference type="RefSeq" id="WP_194449330.1">
    <property type="nucleotide sequence ID" value="NZ_CP063849.1"/>
</dbReference>
<dbReference type="GO" id="GO:0030246">
    <property type="term" value="F:carbohydrate binding"/>
    <property type="evidence" value="ECO:0007669"/>
    <property type="project" value="InterPro"/>
</dbReference>
<dbReference type="InterPro" id="IPR050883">
    <property type="entry name" value="PNGase"/>
</dbReference>
<feature type="domain" description="Glycosyl hydrolase family 92 N-terminal" evidence="3">
    <location>
        <begin position="25"/>
        <end position="262"/>
    </location>
</feature>
<dbReference type="FunFam" id="1.20.1050.60:FF:000001">
    <property type="entry name" value="Putative alpha-1,2-mannosidase"/>
    <property type="match status" value="1"/>
</dbReference>
<dbReference type="FunFam" id="3.30.2080.10:FF:000001">
    <property type="entry name" value="Alpha-1,2-mannosidase subfamily"/>
    <property type="match status" value="1"/>
</dbReference>
<dbReference type="Proteomes" id="UP000593892">
    <property type="component" value="Chromosome"/>
</dbReference>
<dbReference type="EC" id="3.2.1.-" evidence="4"/>
<dbReference type="PANTHER" id="PTHR12143:SF39">
    <property type="entry name" value="SECRETED PROTEIN"/>
    <property type="match status" value="1"/>
</dbReference>
<sequence>MFDRFIPVLLLSSITLFAAGDPSRHVNVFIGTGGHGHTYPGATLPHGMVQLSPDTFDSGWDWCSGYHYSDSSIMGFSHTHLSGTGVGDLLDVLVMPGTGPAKTEPGTRENPEQGYRSRFSHQDETAVPGYYSVLLKDYNIKAELTATERAGFHKYTFPASDSSHFIVDLAHANGGPQRVTEAELKFVGDSTVTGGRRVNGWAKGRYIYFAMKFSKPFGRSEIVADGKTLDAALREAKGRSVKALVHFKTTAGEVIQVKVGLSAVSVEGAMKNLETEIPDWDFAKVEAKAKESWRKELSRAAIETKDEKRAQVFYTALYHTMLAPTLFDDVDGQYRGMDNAVHTMKAGEHNYSTFSLWDTYRALHPLYTLMQQDRLPGLLNCLIRMGEESPAGVPIWPLQGRETFCMTGYHSAPVIAEAMMKGIQGVDYERAYAKLYQRAMVDDYRGLGYYRKLGYIPSDKEEESATKTLEYSYDAWSVAQIARELGKMGEYEKLLGQAGNYRNLWDKSTGFVRPRLENGEWAGPFDPKTTGVSKKWRDYTEANSWQATWGAQQDPKGYINLLGGRQAFIDKLDALFAQSTETVGEKVADMTGLVGQYAHGNEPSHHIAYLYSYGGAPYKTQERVRYLLDHLYGNTPDDGVSGNEDCGQMSAWYVISALGFYAVDPASANYVFGTPLFDRATIDMGAGRKLVVEAVRKSADDKYIQSVTLNGKPYEKAWFPHSAIADGGKIVFRMGAEPNKQFASAVEAAPPSMTK</sequence>
<dbReference type="Pfam" id="PF17678">
    <property type="entry name" value="Glyco_hydro_92N"/>
    <property type="match status" value="1"/>
</dbReference>
<keyword evidence="5" id="KW-1185">Reference proteome</keyword>